<dbReference type="InterPro" id="IPR012312">
    <property type="entry name" value="Hemerythrin-like"/>
</dbReference>
<dbReference type="Proteomes" id="UP000638648">
    <property type="component" value="Unassembled WGS sequence"/>
</dbReference>
<dbReference type="CDD" id="cd12108">
    <property type="entry name" value="Hr-like"/>
    <property type="match status" value="1"/>
</dbReference>
<gene>
    <name evidence="3" type="ORF">HEB94_003454</name>
</gene>
<comment type="caution">
    <text evidence="3">The sequence shown here is derived from an EMBL/GenBank/DDBJ whole genome shotgun (WGS) entry which is preliminary data.</text>
</comment>
<reference evidence="3" key="1">
    <citation type="submission" date="2020-10" db="EMBL/GenBank/DDBJ databases">
        <title>Sequencing the genomes of 1000 actinobacteria strains.</title>
        <authorList>
            <person name="Klenk H.-P."/>
        </authorList>
    </citation>
    <scope>NUCLEOTIDE SEQUENCE</scope>
    <source>
        <strain evidence="3">DSM 45354</strain>
    </source>
</reference>
<dbReference type="EMBL" id="JADBEM010000001">
    <property type="protein sequence ID" value="MBE1606606.1"/>
    <property type="molecule type" value="Genomic_DNA"/>
</dbReference>
<dbReference type="PANTHER" id="PTHR38048:SF2">
    <property type="entry name" value="HEMERYTHRIN-LIKE DOMAIN-CONTAINING PROTEIN"/>
    <property type="match status" value="1"/>
</dbReference>
<dbReference type="PANTHER" id="PTHR38048">
    <property type="entry name" value="EXPRESSED PROTEIN"/>
    <property type="match status" value="1"/>
</dbReference>
<protein>
    <recommendedName>
        <fullName evidence="2">Hemerythrin-like domain-containing protein</fullName>
    </recommendedName>
</protein>
<dbReference type="AlphaFoldDB" id="A0A927MTG9"/>
<dbReference type="Pfam" id="PF01814">
    <property type="entry name" value="Hemerythrin"/>
    <property type="match status" value="1"/>
</dbReference>
<name>A0A927MTG9_9ACTN</name>
<evidence type="ECO:0000313" key="4">
    <source>
        <dbReference type="Proteomes" id="UP000638648"/>
    </source>
</evidence>
<evidence type="ECO:0000259" key="2">
    <source>
        <dbReference type="Pfam" id="PF01814"/>
    </source>
</evidence>
<proteinExistence type="predicted"/>
<dbReference type="InterPro" id="IPR053206">
    <property type="entry name" value="Dimeric_xanthone_biosynth"/>
</dbReference>
<keyword evidence="4" id="KW-1185">Reference proteome</keyword>
<sequence>MGMEAPNPRVTMDDPTEPSDRVRAFGNQLVDVHLWLRDQLDQLRDDVDAFLDDPGPDPASQPSRPSRDLPNVRNLRDLRAHCLTFCSALTRHHTGEDTGPFPVLAAEVPELRPVIDELVRDHRLVTDALRRVEEVLDSLGRMPEHDEARRRRVRGELDTLAALLETHFSYEERRLVSALNDLGALSPDGSRPDFLLTAAELDS</sequence>
<dbReference type="Gene3D" id="1.20.120.520">
    <property type="entry name" value="nmb1532 protein domain like"/>
    <property type="match status" value="1"/>
</dbReference>
<feature type="region of interest" description="Disordered" evidence="1">
    <location>
        <begin position="47"/>
        <end position="72"/>
    </location>
</feature>
<evidence type="ECO:0000256" key="1">
    <source>
        <dbReference type="SAM" id="MobiDB-lite"/>
    </source>
</evidence>
<evidence type="ECO:0000313" key="3">
    <source>
        <dbReference type="EMBL" id="MBE1606606.1"/>
    </source>
</evidence>
<feature type="region of interest" description="Disordered" evidence="1">
    <location>
        <begin position="1"/>
        <end position="21"/>
    </location>
</feature>
<feature type="domain" description="Hemerythrin-like" evidence="2">
    <location>
        <begin position="28"/>
        <end position="178"/>
    </location>
</feature>
<accession>A0A927MTG9</accession>
<organism evidence="3 4">
    <name type="scientific">Actinopolymorpha pittospori</name>
    <dbReference type="NCBI Taxonomy" id="648752"/>
    <lineage>
        <taxon>Bacteria</taxon>
        <taxon>Bacillati</taxon>
        <taxon>Actinomycetota</taxon>
        <taxon>Actinomycetes</taxon>
        <taxon>Propionibacteriales</taxon>
        <taxon>Actinopolymorphaceae</taxon>
        <taxon>Actinopolymorpha</taxon>
    </lineage>
</organism>